<dbReference type="HOGENOM" id="CLU_220037_0_0_6"/>
<organism evidence="1 2">
    <name type="scientific">Nitrosococcus halophilus (strain Nc4)</name>
    <dbReference type="NCBI Taxonomy" id="472759"/>
    <lineage>
        <taxon>Bacteria</taxon>
        <taxon>Pseudomonadati</taxon>
        <taxon>Pseudomonadota</taxon>
        <taxon>Gammaproteobacteria</taxon>
        <taxon>Chromatiales</taxon>
        <taxon>Chromatiaceae</taxon>
        <taxon>Nitrosococcus</taxon>
    </lineage>
</organism>
<dbReference type="AlphaFoldDB" id="D5C577"/>
<sequence>MLGDPLARLRSETARRARGPHCLRFAMNWRYDFIALGA</sequence>
<evidence type="ECO:0000313" key="2">
    <source>
        <dbReference type="Proteomes" id="UP000001844"/>
    </source>
</evidence>
<protein>
    <submittedName>
        <fullName evidence="1">Uncharacterized protein</fullName>
    </submittedName>
</protein>
<reference evidence="2" key="1">
    <citation type="submission" date="2010-04" db="EMBL/GenBank/DDBJ databases">
        <title>Complete genome sequence of Nitrosococcus halophilus Nc4, a salt-adapted, aerobic obligate ammonia-oxidizing sulfur purple bacterium.</title>
        <authorList>
            <consortium name="US DOE Joint Genome Institute"/>
            <person name="Campbell M.A."/>
            <person name="Malfatti S.A."/>
            <person name="Chain P.S.G."/>
            <person name="Heidelberg J.F."/>
            <person name="Ward B.B."/>
            <person name="Klotz M.G."/>
        </authorList>
    </citation>
    <scope>NUCLEOTIDE SEQUENCE [LARGE SCALE GENOMIC DNA]</scope>
    <source>
        <strain evidence="2">Nc4</strain>
    </source>
</reference>
<proteinExistence type="predicted"/>
<gene>
    <name evidence="1" type="ordered locus">Nhal_2209</name>
</gene>
<dbReference type="Proteomes" id="UP000001844">
    <property type="component" value="Chromosome"/>
</dbReference>
<accession>D5C577</accession>
<evidence type="ECO:0000313" key="1">
    <source>
        <dbReference type="EMBL" id="ADE15300.1"/>
    </source>
</evidence>
<dbReference type="EMBL" id="CP001798">
    <property type="protein sequence ID" value="ADE15300.1"/>
    <property type="molecule type" value="Genomic_DNA"/>
</dbReference>
<name>D5C577_NITHN</name>
<keyword evidence="2" id="KW-1185">Reference proteome</keyword>
<dbReference type="KEGG" id="nhl:Nhal_2209"/>